<dbReference type="RefSeq" id="WP_136455758.1">
    <property type="nucleotide sequence ID" value="NZ_SSWH01000021.1"/>
</dbReference>
<evidence type="ECO:0000256" key="2">
    <source>
        <dbReference type="ARBA" id="ARBA00007362"/>
    </source>
</evidence>
<evidence type="ECO:0000256" key="6">
    <source>
        <dbReference type="SAM" id="MobiDB-lite"/>
    </source>
</evidence>
<feature type="transmembrane region" description="Helical" evidence="7">
    <location>
        <begin position="207"/>
        <end position="230"/>
    </location>
</feature>
<sequence>MLSKQWMVLLLTAIAPCVWGTTYLVTSELLPPDRPLLAAALRSLPAGVLLVILVRRLPTGSWWWRAGVLGMLNIGVFFALLFIAAYRLPGGVAATIGAVQPLLVAVLAAGWIGEKLTPAKLTAGMTGLIGVSMLVLQAQARLDLVGVIAALSGAVAMASGVVLTKKWGRPDTLLAITSWQLVAGGLFLAPIAFLVEGPPPQALTLTLTLPSIAGYLYLGVIGTAAAYTLWFRGVHLLPASTTAILGLLSPLVATLAGWALLDQTLTSGQLIGAIIILGTLILSTIRPLQRMTPGPSPAAHRTNPKAQNPR</sequence>
<feature type="transmembrane region" description="Helical" evidence="7">
    <location>
        <begin position="173"/>
        <end position="195"/>
    </location>
</feature>
<evidence type="ECO:0000313" key="9">
    <source>
        <dbReference type="EMBL" id="THJ64660.1"/>
    </source>
</evidence>
<keyword evidence="3 7" id="KW-0812">Transmembrane</keyword>
<dbReference type="InterPro" id="IPR050638">
    <property type="entry name" value="AA-Vitamin_Transporters"/>
</dbReference>
<feature type="region of interest" description="Disordered" evidence="6">
    <location>
        <begin position="291"/>
        <end position="310"/>
    </location>
</feature>
<feature type="domain" description="EamA" evidence="8">
    <location>
        <begin position="145"/>
        <end position="283"/>
    </location>
</feature>
<comment type="caution">
    <text evidence="9">The sequence shown here is derived from an EMBL/GenBank/DDBJ whole genome shotgun (WGS) entry which is preliminary data.</text>
</comment>
<evidence type="ECO:0000256" key="4">
    <source>
        <dbReference type="ARBA" id="ARBA00022989"/>
    </source>
</evidence>
<feature type="transmembrane region" description="Helical" evidence="7">
    <location>
        <begin position="92"/>
        <end position="112"/>
    </location>
</feature>
<keyword evidence="4 7" id="KW-1133">Transmembrane helix</keyword>
<evidence type="ECO:0000313" key="10">
    <source>
        <dbReference type="Proteomes" id="UP000305233"/>
    </source>
</evidence>
<feature type="transmembrane region" description="Helical" evidence="7">
    <location>
        <begin position="267"/>
        <end position="285"/>
    </location>
</feature>
<dbReference type="Proteomes" id="UP000305233">
    <property type="component" value="Unassembled WGS sequence"/>
</dbReference>
<evidence type="ECO:0000256" key="5">
    <source>
        <dbReference type="ARBA" id="ARBA00023136"/>
    </source>
</evidence>
<keyword evidence="10" id="KW-1185">Reference proteome</keyword>
<proteinExistence type="inferred from homology"/>
<reference evidence="9 10" key="1">
    <citation type="submission" date="2019-04" db="EMBL/GenBank/DDBJ databases">
        <authorList>
            <person name="Liu Q."/>
            <person name="Xin Y.-H."/>
        </authorList>
    </citation>
    <scope>NUCLEOTIDE SEQUENCE [LARGE SCALE GENOMIC DNA]</scope>
    <source>
        <strain evidence="9 10">AM23</strain>
    </source>
</reference>
<feature type="transmembrane region" description="Helical" evidence="7">
    <location>
        <begin position="242"/>
        <end position="261"/>
    </location>
</feature>
<dbReference type="EMBL" id="SSWH01000021">
    <property type="protein sequence ID" value="THJ64660.1"/>
    <property type="molecule type" value="Genomic_DNA"/>
</dbReference>
<feature type="transmembrane region" description="Helical" evidence="7">
    <location>
        <begin position="144"/>
        <end position="164"/>
    </location>
</feature>
<name>A0A4S5E072_9MICC</name>
<evidence type="ECO:0000256" key="1">
    <source>
        <dbReference type="ARBA" id="ARBA00004141"/>
    </source>
</evidence>
<dbReference type="PANTHER" id="PTHR32322:SF2">
    <property type="entry name" value="EAMA DOMAIN-CONTAINING PROTEIN"/>
    <property type="match status" value="1"/>
</dbReference>
<dbReference type="InterPro" id="IPR000620">
    <property type="entry name" value="EamA_dom"/>
</dbReference>
<dbReference type="SUPFAM" id="SSF103481">
    <property type="entry name" value="Multidrug resistance efflux transporter EmrE"/>
    <property type="match status" value="2"/>
</dbReference>
<dbReference type="PANTHER" id="PTHR32322">
    <property type="entry name" value="INNER MEMBRANE TRANSPORTER"/>
    <property type="match status" value="1"/>
</dbReference>
<feature type="domain" description="EamA" evidence="8">
    <location>
        <begin position="8"/>
        <end position="135"/>
    </location>
</feature>
<comment type="similarity">
    <text evidence="2">Belongs to the EamA transporter family.</text>
</comment>
<protein>
    <submittedName>
        <fullName evidence="9">EamA family transporter</fullName>
    </submittedName>
</protein>
<keyword evidence="5 7" id="KW-0472">Membrane</keyword>
<organism evidence="9 10">
    <name type="scientific">Arthrobacter echini</name>
    <dbReference type="NCBI Taxonomy" id="1529066"/>
    <lineage>
        <taxon>Bacteria</taxon>
        <taxon>Bacillati</taxon>
        <taxon>Actinomycetota</taxon>
        <taxon>Actinomycetes</taxon>
        <taxon>Micrococcales</taxon>
        <taxon>Micrococcaceae</taxon>
        <taxon>Arthrobacter</taxon>
    </lineage>
</organism>
<feature type="transmembrane region" description="Helical" evidence="7">
    <location>
        <begin position="36"/>
        <end position="54"/>
    </location>
</feature>
<evidence type="ECO:0000256" key="3">
    <source>
        <dbReference type="ARBA" id="ARBA00022692"/>
    </source>
</evidence>
<evidence type="ECO:0000259" key="8">
    <source>
        <dbReference type="Pfam" id="PF00892"/>
    </source>
</evidence>
<feature type="transmembrane region" description="Helical" evidence="7">
    <location>
        <begin position="119"/>
        <end position="138"/>
    </location>
</feature>
<dbReference type="AlphaFoldDB" id="A0A4S5E072"/>
<accession>A0A4S5E072</accession>
<feature type="transmembrane region" description="Helical" evidence="7">
    <location>
        <begin position="66"/>
        <end position="86"/>
    </location>
</feature>
<dbReference type="Pfam" id="PF00892">
    <property type="entry name" value="EamA"/>
    <property type="match status" value="2"/>
</dbReference>
<evidence type="ECO:0000256" key="7">
    <source>
        <dbReference type="SAM" id="Phobius"/>
    </source>
</evidence>
<comment type="subcellular location">
    <subcellularLocation>
        <location evidence="1">Membrane</location>
        <topology evidence="1">Multi-pass membrane protein</topology>
    </subcellularLocation>
</comment>
<dbReference type="OrthoDB" id="5430053at2"/>
<dbReference type="GO" id="GO:0016020">
    <property type="term" value="C:membrane"/>
    <property type="evidence" value="ECO:0007669"/>
    <property type="project" value="UniProtKB-SubCell"/>
</dbReference>
<gene>
    <name evidence="9" type="ORF">E8P82_14480</name>
</gene>
<dbReference type="InterPro" id="IPR037185">
    <property type="entry name" value="EmrE-like"/>
</dbReference>